<evidence type="ECO:0000313" key="1">
    <source>
        <dbReference type="EMBL" id="EMF82216.1"/>
    </source>
</evidence>
<comment type="caution">
    <text evidence="1">The sequence shown here is derived from an EMBL/GenBank/DDBJ whole genome shotgun (WGS) entry which is preliminary data.</text>
</comment>
<dbReference type="AlphaFoldDB" id="M3GZ98"/>
<reference evidence="1 2" key="1">
    <citation type="submission" date="2013-01" db="EMBL/GenBank/DDBJ databases">
        <authorList>
            <person name="Harkins D.M."/>
            <person name="Durkin A.S."/>
            <person name="Brinkac L.M."/>
            <person name="Haft D.H."/>
            <person name="Selengut J.D."/>
            <person name="Sanka R."/>
            <person name="DePew J."/>
            <person name="Purushe J."/>
            <person name="Tulsiani S.M."/>
            <person name="Graham G.C."/>
            <person name="Burns M.-A."/>
            <person name="Dohnt M.F."/>
            <person name="Smythe L.D."/>
            <person name="McKay D.B."/>
            <person name="Craig S.B."/>
            <person name="Vinetz J.M."/>
            <person name="Sutton G.G."/>
            <person name="Nierman W.C."/>
            <person name="Fouts D.E."/>
        </authorList>
    </citation>
    <scope>NUCLEOTIDE SEQUENCE [LARGE SCALE GENOMIC DNA]</scope>
    <source>
        <strain evidence="1 2">LT2116</strain>
    </source>
</reference>
<evidence type="ECO:0000313" key="2">
    <source>
        <dbReference type="Proteomes" id="UP000011770"/>
    </source>
</evidence>
<protein>
    <submittedName>
        <fullName evidence="1">Uncharacterized protein</fullName>
    </submittedName>
</protein>
<proteinExistence type="predicted"/>
<dbReference type="EMBL" id="AHOR02000026">
    <property type="protein sequence ID" value="EMF82216.1"/>
    <property type="molecule type" value="Genomic_DNA"/>
</dbReference>
<sequence length="47" mass="5662">MEKLKTQSFVPVILSIYLDFKHEICSHSFEFSFTRFFDLFKSGFESF</sequence>
<dbReference type="Proteomes" id="UP000011770">
    <property type="component" value="Unassembled WGS sequence"/>
</dbReference>
<gene>
    <name evidence="1" type="ORF">LEP1GSC188_3322</name>
</gene>
<name>M3GZ98_9LEPT</name>
<organism evidence="1 2">
    <name type="scientific">Leptospira weilii serovar Topaz str. LT2116</name>
    <dbReference type="NCBI Taxonomy" id="1088540"/>
    <lineage>
        <taxon>Bacteria</taxon>
        <taxon>Pseudomonadati</taxon>
        <taxon>Spirochaetota</taxon>
        <taxon>Spirochaetia</taxon>
        <taxon>Leptospirales</taxon>
        <taxon>Leptospiraceae</taxon>
        <taxon>Leptospira</taxon>
    </lineage>
</organism>
<accession>M3GZ98</accession>